<organism evidence="1 2">
    <name type="scientific">Natronocalculus amylovorans</name>
    <dbReference type="NCBI Taxonomy" id="2917812"/>
    <lineage>
        <taxon>Archaea</taxon>
        <taxon>Methanobacteriati</taxon>
        <taxon>Methanobacteriota</taxon>
        <taxon>Stenosarchaea group</taxon>
        <taxon>Halobacteria</taxon>
        <taxon>Halobacteriales</taxon>
        <taxon>Haloferacaceae</taxon>
        <taxon>Natronocalculus</taxon>
    </lineage>
</organism>
<accession>A0AAE3FUG5</accession>
<keyword evidence="2" id="KW-1185">Reference proteome</keyword>
<dbReference type="EMBL" id="JAKRVX010000001">
    <property type="protein sequence ID" value="MCL9815431.1"/>
    <property type="molecule type" value="Genomic_DNA"/>
</dbReference>
<comment type="caution">
    <text evidence="1">The sequence shown here is derived from an EMBL/GenBank/DDBJ whole genome shotgun (WGS) entry which is preliminary data.</text>
</comment>
<dbReference type="AlphaFoldDB" id="A0AAE3FUG5"/>
<evidence type="ECO:0000313" key="2">
    <source>
        <dbReference type="Proteomes" id="UP001203207"/>
    </source>
</evidence>
<gene>
    <name evidence="1" type="ORF">AArcSt2_00585</name>
</gene>
<evidence type="ECO:0000313" key="1">
    <source>
        <dbReference type="EMBL" id="MCL9815431.1"/>
    </source>
</evidence>
<dbReference type="RefSeq" id="WP_250582221.1">
    <property type="nucleotide sequence ID" value="NZ_JAKRVX010000001.1"/>
</dbReference>
<proteinExistence type="predicted"/>
<protein>
    <submittedName>
        <fullName evidence="1">Uncharacterized protein</fullName>
    </submittedName>
</protein>
<reference evidence="1" key="1">
    <citation type="journal article" date="2022" name="Syst. Appl. Microbiol.">
        <title>Natronocalculus amylovorans gen. nov., sp. nov., and Natranaeroarchaeum aerophilus sp. nov., dominant culturable amylolytic natronoarchaea from hypersaline soda lakes in southwestern Siberia.</title>
        <authorList>
            <person name="Sorokin D.Y."/>
            <person name="Elcheninov A.G."/>
            <person name="Khizhniak T.V."/>
            <person name="Koenen M."/>
            <person name="Bale N.J."/>
            <person name="Damste J.S.S."/>
            <person name="Kublanov I.V."/>
        </authorList>
    </citation>
    <scope>NUCLEOTIDE SEQUENCE</scope>
    <source>
        <strain evidence="1">AArc-St2</strain>
    </source>
</reference>
<name>A0AAE3FUG5_9EURY</name>
<sequence>MSDTDPLATIDLTRPGRVRIGATRGEFNTEIGRPREYPDSVDLSVQTGTDSQILLTIDATAGDHATGHADIELTESDAEALINAISMALDTLEK</sequence>
<reference evidence="1" key="2">
    <citation type="submission" date="2022-02" db="EMBL/GenBank/DDBJ databases">
        <authorList>
            <person name="Elcheninov A.G."/>
            <person name="Sorokin D.Y."/>
            <person name="Kublanov I.V."/>
        </authorList>
    </citation>
    <scope>NUCLEOTIDE SEQUENCE</scope>
    <source>
        <strain evidence="1">AArc-St2</strain>
    </source>
</reference>
<dbReference type="Proteomes" id="UP001203207">
    <property type="component" value="Unassembled WGS sequence"/>
</dbReference>